<organism evidence="2 3">
    <name type="scientific">Nocardioides jiangxiensis</name>
    <dbReference type="NCBI Taxonomy" id="3064524"/>
    <lineage>
        <taxon>Bacteria</taxon>
        <taxon>Bacillati</taxon>
        <taxon>Actinomycetota</taxon>
        <taxon>Actinomycetes</taxon>
        <taxon>Propionibacteriales</taxon>
        <taxon>Nocardioidaceae</taxon>
        <taxon>Nocardioides</taxon>
    </lineage>
</organism>
<dbReference type="EMBL" id="JAUQTA010000002">
    <property type="protein sequence ID" value="MDO7869551.1"/>
    <property type="molecule type" value="Genomic_DNA"/>
</dbReference>
<evidence type="ECO:0008006" key="4">
    <source>
        <dbReference type="Google" id="ProtNLM"/>
    </source>
</evidence>
<dbReference type="PROSITE" id="PS51257">
    <property type="entry name" value="PROKAR_LIPOPROTEIN"/>
    <property type="match status" value="1"/>
</dbReference>
<reference evidence="2 3" key="1">
    <citation type="submission" date="2023-07" db="EMBL/GenBank/DDBJ databases">
        <title>Nocardioides sp. nov WY-20 isolated from soil.</title>
        <authorList>
            <person name="Liu B."/>
            <person name="Wan Y."/>
        </authorList>
    </citation>
    <scope>NUCLEOTIDE SEQUENCE [LARGE SCALE GENOMIC DNA]</scope>
    <source>
        <strain evidence="2 3">WY-20</strain>
    </source>
</reference>
<evidence type="ECO:0000313" key="3">
    <source>
        <dbReference type="Proteomes" id="UP001233314"/>
    </source>
</evidence>
<evidence type="ECO:0000256" key="1">
    <source>
        <dbReference type="SAM" id="SignalP"/>
    </source>
</evidence>
<dbReference type="RefSeq" id="WP_305028945.1">
    <property type="nucleotide sequence ID" value="NZ_JAUQTA010000002.1"/>
</dbReference>
<dbReference type="Proteomes" id="UP001233314">
    <property type="component" value="Unassembled WGS sequence"/>
</dbReference>
<feature type="signal peptide" evidence="1">
    <location>
        <begin position="1"/>
        <end position="22"/>
    </location>
</feature>
<comment type="caution">
    <text evidence="2">The sequence shown here is derived from an EMBL/GenBank/DDBJ whole genome shotgun (WGS) entry which is preliminary data.</text>
</comment>
<evidence type="ECO:0000313" key="2">
    <source>
        <dbReference type="EMBL" id="MDO7869551.1"/>
    </source>
</evidence>
<feature type="chain" id="PRO_5046744908" description="Lipoprotein" evidence="1">
    <location>
        <begin position="23"/>
        <end position="113"/>
    </location>
</feature>
<keyword evidence="1" id="KW-0732">Signal</keyword>
<sequence length="113" mass="11950">MNRIARRATACAITLAALGAAACGADEPNRSRVAAAKCSLPVAEKAGFPQDSLPSTENVEVEALKDGRYRVTGRSVTVGEGTRAVDFTCEVAPDDTDKLRGFKITRLEVTPIN</sequence>
<name>A0ABT9B8E3_9ACTN</name>
<protein>
    <recommendedName>
        <fullName evidence="4">Lipoprotein</fullName>
    </recommendedName>
</protein>
<accession>A0ABT9B8E3</accession>
<proteinExistence type="predicted"/>
<gene>
    <name evidence="2" type="ORF">Q5722_14350</name>
</gene>
<keyword evidence="3" id="KW-1185">Reference proteome</keyword>